<dbReference type="AlphaFoldDB" id="A0A8S2FY87"/>
<comment type="caution">
    <text evidence="1">The sequence shown here is derived from an EMBL/GenBank/DDBJ whole genome shotgun (WGS) entry which is preliminary data.</text>
</comment>
<evidence type="ECO:0008006" key="5">
    <source>
        <dbReference type="Google" id="ProtNLM"/>
    </source>
</evidence>
<evidence type="ECO:0000313" key="4">
    <source>
        <dbReference type="Proteomes" id="UP000677228"/>
    </source>
</evidence>
<evidence type="ECO:0000313" key="1">
    <source>
        <dbReference type="EMBL" id="CAF1583388.1"/>
    </source>
</evidence>
<organism evidence="1 4">
    <name type="scientific">Didymodactylos carnosus</name>
    <dbReference type="NCBI Taxonomy" id="1234261"/>
    <lineage>
        <taxon>Eukaryota</taxon>
        <taxon>Metazoa</taxon>
        <taxon>Spiralia</taxon>
        <taxon>Gnathifera</taxon>
        <taxon>Rotifera</taxon>
        <taxon>Eurotatoria</taxon>
        <taxon>Bdelloidea</taxon>
        <taxon>Philodinida</taxon>
        <taxon>Philodinidae</taxon>
        <taxon>Didymodactylos</taxon>
    </lineage>
</organism>
<name>A0A8S2FY87_9BILA</name>
<dbReference type="Proteomes" id="UP000677228">
    <property type="component" value="Unassembled WGS sequence"/>
</dbReference>
<protein>
    <recommendedName>
        <fullName evidence="5">MULE transposase domain-containing protein</fullName>
    </recommendedName>
</protein>
<reference evidence="1" key="1">
    <citation type="submission" date="2021-02" db="EMBL/GenBank/DDBJ databases">
        <authorList>
            <person name="Nowell W R."/>
        </authorList>
    </citation>
    <scope>NUCLEOTIDE SEQUENCE</scope>
</reference>
<dbReference type="Proteomes" id="UP000682733">
    <property type="component" value="Unassembled WGS sequence"/>
</dbReference>
<proteinExistence type="predicted"/>
<accession>A0A8S2FY87</accession>
<dbReference type="EMBL" id="CAJOBC010116344">
    <property type="protein sequence ID" value="CAF4553401.1"/>
    <property type="molecule type" value="Genomic_DNA"/>
</dbReference>
<evidence type="ECO:0000313" key="3">
    <source>
        <dbReference type="EMBL" id="CAF4553401.1"/>
    </source>
</evidence>
<dbReference type="Proteomes" id="UP000681722">
    <property type="component" value="Unassembled WGS sequence"/>
</dbReference>
<sequence length="75" mass="8606">MSGCFFHLQNNIQRKVQELGFKTNYEQVFAHNISKIAALAFLQPVDVSQGFDDLHNSSAPMLHPLLDYFEDTYTL</sequence>
<gene>
    <name evidence="1" type="ORF">OVA965_LOCUS41102</name>
    <name evidence="3" type="ORF">SRO942_LOCUS47079</name>
    <name evidence="2" type="ORF">TMI583_LOCUS42674</name>
</gene>
<evidence type="ECO:0000313" key="2">
    <source>
        <dbReference type="EMBL" id="CAF4383711.1"/>
    </source>
</evidence>
<dbReference type="OrthoDB" id="10062872at2759"/>
<dbReference type="EMBL" id="CAJOBA010069594">
    <property type="protein sequence ID" value="CAF4383711.1"/>
    <property type="molecule type" value="Genomic_DNA"/>
</dbReference>
<dbReference type="EMBL" id="CAJNOK010046432">
    <property type="protein sequence ID" value="CAF1583388.1"/>
    <property type="molecule type" value="Genomic_DNA"/>
</dbReference>